<evidence type="ECO:0000259" key="3">
    <source>
        <dbReference type="Pfam" id="PF01170"/>
    </source>
</evidence>
<dbReference type="CDD" id="cd02440">
    <property type="entry name" value="AdoMet_MTases"/>
    <property type="match status" value="1"/>
</dbReference>
<dbReference type="Gene3D" id="3.40.50.150">
    <property type="entry name" value="Vaccinia Virus protein VP39"/>
    <property type="match status" value="1"/>
</dbReference>
<dbReference type="STRING" id="35525.A0A164PEA1"/>
<keyword evidence="5" id="KW-1185">Reference proteome</keyword>
<dbReference type="PANTHER" id="PTHR14911:SF1">
    <property type="entry name" value="THUMP DOMAIN-CONTAINING PROTEIN 2"/>
    <property type="match status" value="1"/>
</dbReference>
<feature type="region of interest" description="Disordered" evidence="2">
    <location>
        <begin position="727"/>
        <end position="752"/>
    </location>
</feature>
<reference evidence="4 5" key="1">
    <citation type="submission" date="2016-03" db="EMBL/GenBank/DDBJ databases">
        <title>EvidentialGene: Evidence-directed Construction of Genes on Genomes.</title>
        <authorList>
            <person name="Gilbert D.G."/>
            <person name="Choi J.-H."/>
            <person name="Mockaitis K."/>
            <person name="Colbourne J."/>
            <person name="Pfrender M."/>
        </authorList>
    </citation>
    <scope>NUCLEOTIDE SEQUENCE [LARGE SCALE GENOMIC DNA]</scope>
    <source>
        <strain evidence="4 5">Xinb3</strain>
        <tissue evidence="4">Complete organism</tissue>
    </source>
</reference>
<evidence type="ECO:0000256" key="1">
    <source>
        <dbReference type="SAM" id="Coils"/>
    </source>
</evidence>
<comment type="caution">
    <text evidence="4">The sequence shown here is derived from an EMBL/GenBank/DDBJ whole genome shotgun (WGS) entry which is preliminary data.</text>
</comment>
<name>A0A164PEA1_9CRUS</name>
<dbReference type="Gene3D" id="3.30.2130.30">
    <property type="match status" value="1"/>
</dbReference>
<feature type="coiled-coil region" evidence="1">
    <location>
        <begin position="627"/>
        <end position="675"/>
    </location>
</feature>
<dbReference type="GO" id="GO:0043527">
    <property type="term" value="C:tRNA methyltransferase complex"/>
    <property type="evidence" value="ECO:0007669"/>
    <property type="project" value="UniProtKB-ARBA"/>
</dbReference>
<accession>A0A164PEA1</accession>
<keyword evidence="1" id="KW-0175">Coiled coil</keyword>
<proteinExistence type="predicted"/>
<evidence type="ECO:0000256" key="2">
    <source>
        <dbReference type="SAM" id="MobiDB-lite"/>
    </source>
</evidence>
<dbReference type="OrthoDB" id="47730at2759"/>
<protein>
    <recommendedName>
        <fullName evidence="3">Ribosomal RNA large subunit methyltransferase K/L-like methyltransferase domain-containing protein</fullName>
    </recommendedName>
</protein>
<feature type="compositionally biased region" description="Basic and acidic residues" evidence="2">
    <location>
        <begin position="738"/>
        <end position="752"/>
    </location>
</feature>
<feature type="coiled-coil region" evidence="1">
    <location>
        <begin position="444"/>
        <end position="580"/>
    </location>
</feature>
<sequence>MPDFFCTVGFGLNDFAVLELEALPTVTVKKTLTGKVFFQSDCNAASLLALKTVERIFVNVIHDEVEPNLINDLDDWLTNKLCSKSSSLDDSLLTWKEFAKKTSDDPVKFRINARLSGIFRKSSLFQRVSSLAGSIFQQNSSLVKDLHKPDLEVFLHLNDNFFTVGLQLTKKPLSDRCYLDHIAVRSTVCVAMCMAVGLSSDDVLLDPMCGAATILVEAVKQFDCKAAVGVDCDLLQLKLAQANLNTSLSYPRIELVCGDSRIIFFKQQQFDVVLCDVPFGRKFGVPTEIHRLLTSIVNTIDAVLKPKGRIGILISEKLRQSLIDLCPPCWSLVKQHPLRLGTEHQGELSLIEMMENLKVPGGRRTPDRSAPSIHSSPASIAIALNEEQHRRQECEKVIQQLQTHISSLQQEHAVAKAALQRKDSLLMQAQQQWKTVESDWNQRLSLANEEKDRLTTTVARLEGQVQISIAEARKKTTELQAVVRQNDEVLRDLREENANLKEKHDQSQYQLKEITIQLEDSKKEVKQNENKIDDLKRENHRIKSQIEDLKREKERSVVELELLQQRFEASQEQHENYSQVRIKEATKNAEEEANRRFQIWQSEVESKMSHLINTLEHQLGILKAKSLEESQAKEARHQEEIKAMRAQCSTLLQQVKCQKKEHDELTRKMRQLAEAQWNTVNKITPSSGGRQTAPSIAASEISDATLLTSDNTNTNVLVIQDEFRKYVSQRHGAQPSSKDSKERSEPTSRRTK</sequence>
<dbReference type="GO" id="GO:0030488">
    <property type="term" value="P:tRNA methylation"/>
    <property type="evidence" value="ECO:0007669"/>
    <property type="project" value="TreeGrafter"/>
</dbReference>
<dbReference type="FunFam" id="3.30.2130.30:FF:000023">
    <property type="entry name" value="Uncharacterized protein"/>
    <property type="match status" value="1"/>
</dbReference>
<dbReference type="InterPro" id="IPR029063">
    <property type="entry name" value="SAM-dependent_MTases_sf"/>
</dbReference>
<dbReference type="PANTHER" id="PTHR14911">
    <property type="entry name" value="THUMP DOMAIN-CONTAINING"/>
    <property type="match status" value="1"/>
</dbReference>
<dbReference type="SUPFAM" id="SSF53335">
    <property type="entry name" value="S-adenosyl-L-methionine-dependent methyltransferases"/>
    <property type="match status" value="1"/>
</dbReference>
<dbReference type="Pfam" id="PF01170">
    <property type="entry name" value="UPF0020"/>
    <property type="match status" value="1"/>
</dbReference>
<dbReference type="EMBL" id="LRGB01002625">
    <property type="protein sequence ID" value="KZS06753.1"/>
    <property type="molecule type" value="Genomic_DNA"/>
</dbReference>
<feature type="domain" description="Ribosomal RNA large subunit methyltransferase K/L-like methyltransferase" evidence="3">
    <location>
        <begin position="183"/>
        <end position="317"/>
    </location>
</feature>
<dbReference type="CDD" id="cd11715">
    <property type="entry name" value="THUMP_AdoMetMT"/>
    <property type="match status" value="1"/>
</dbReference>
<dbReference type="AlphaFoldDB" id="A0A164PEA1"/>
<gene>
    <name evidence="4" type="ORF">APZ42_029693</name>
</gene>
<dbReference type="InterPro" id="IPR000241">
    <property type="entry name" value="RlmKL-like_Mtase"/>
</dbReference>
<evidence type="ECO:0000313" key="4">
    <source>
        <dbReference type="EMBL" id="KZS06753.1"/>
    </source>
</evidence>
<dbReference type="GO" id="GO:0016423">
    <property type="term" value="F:tRNA (guanine) methyltransferase activity"/>
    <property type="evidence" value="ECO:0007669"/>
    <property type="project" value="TreeGrafter"/>
</dbReference>
<feature type="coiled-coil region" evidence="1">
    <location>
        <begin position="384"/>
        <end position="418"/>
    </location>
</feature>
<organism evidence="4 5">
    <name type="scientific">Daphnia magna</name>
    <dbReference type="NCBI Taxonomy" id="35525"/>
    <lineage>
        <taxon>Eukaryota</taxon>
        <taxon>Metazoa</taxon>
        <taxon>Ecdysozoa</taxon>
        <taxon>Arthropoda</taxon>
        <taxon>Crustacea</taxon>
        <taxon>Branchiopoda</taxon>
        <taxon>Diplostraca</taxon>
        <taxon>Cladocera</taxon>
        <taxon>Anomopoda</taxon>
        <taxon>Daphniidae</taxon>
        <taxon>Daphnia</taxon>
    </lineage>
</organism>
<evidence type="ECO:0000313" key="5">
    <source>
        <dbReference type="Proteomes" id="UP000076858"/>
    </source>
</evidence>
<dbReference type="Proteomes" id="UP000076858">
    <property type="component" value="Unassembled WGS sequence"/>
</dbReference>